<feature type="compositionally biased region" description="Basic and acidic residues" evidence="1">
    <location>
        <begin position="103"/>
        <end position="115"/>
    </location>
</feature>
<dbReference type="InParanoid" id="M3Y7B2"/>
<name>M3Y7B2_MUSPF</name>
<dbReference type="AlphaFoldDB" id="M3Y7B2"/>
<proteinExistence type="predicted"/>
<reference evidence="2" key="1">
    <citation type="submission" date="2024-06" db="UniProtKB">
        <authorList>
            <consortium name="Ensembl"/>
        </authorList>
    </citation>
    <scope>IDENTIFICATION</scope>
</reference>
<feature type="region of interest" description="Disordered" evidence="1">
    <location>
        <begin position="91"/>
        <end position="123"/>
    </location>
</feature>
<accession>M3Y7B2</accession>
<feature type="compositionally biased region" description="Pro residues" evidence="1">
    <location>
        <begin position="28"/>
        <end position="38"/>
    </location>
</feature>
<evidence type="ECO:0000313" key="2">
    <source>
        <dbReference type="Ensembl" id="ENSMPUP00000007219.1"/>
    </source>
</evidence>
<sequence>GLRWTVSPVGLPEFLNPPSRQAFREPDSPPPPPLPSPSFPAAGKEARTTQCLRPGLLEDHGSSGIPAPAASALLKCSSHFISFNPETKDPWAFSGNESPTHVQDLHLDGPEKPQESIEEEIPQEARQVVQPLEELLALRAGEGEAAPEADFRRGHPK</sequence>
<evidence type="ECO:0000256" key="1">
    <source>
        <dbReference type="SAM" id="MobiDB-lite"/>
    </source>
</evidence>
<organism evidence="2">
    <name type="scientific">Mustela putorius furo</name>
    <name type="common">European domestic ferret</name>
    <name type="synonym">Mustela furo</name>
    <dbReference type="NCBI Taxonomy" id="9669"/>
    <lineage>
        <taxon>Eukaryota</taxon>
        <taxon>Metazoa</taxon>
        <taxon>Chordata</taxon>
        <taxon>Craniata</taxon>
        <taxon>Vertebrata</taxon>
        <taxon>Euteleostomi</taxon>
        <taxon>Mammalia</taxon>
        <taxon>Eutheria</taxon>
        <taxon>Laurasiatheria</taxon>
        <taxon>Carnivora</taxon>
        <taxon>Caniformia</taxon>
        <taxon>Musteloidea</taxon>
        <taxon>Mustelidae</taxon>
        <taxon>Mustelinae</taxon>
        <taxon>Mustela</taxon>
    </lineage>
</organism>
<feature type="region of interest" description="Disordered" evidence="1">
    <location>
        <begin position="1"/>
        <end position="63"/>
    </location>
</feature>
<dbReference type="HOGENOM" id="CLU_1681967_0_0_1"/>
<protein>
    <submittedName>
        <fullName evidence="2">Uncharacterized protein</fullName>
    </submittedName>
</protein>
<dbReference type="EMBL" id="AEYP01004139">
    <property type="status" value="NOT_ANNOTATED_CDS"/>
    <property type="molecule type" value="Genomic_DNA"/>
</dbReference>
<dbReference type="Ensembl" id="ENSMPUT00000007338.1">
    <property type="protein sequence ID" value="ENSMPUP00000007219.1"/>
    <property type="gene ID" value="ENSMPUG00000007276.1"/>
</dbReference>